<dbReference type="InParanoid" id="A0A0C3JMR1"/>
<dbReference type="Proteomes" id="UP000054217">
    <property type="component" value="Unassembled WGS sequence"/>
</dbReference>
<reference evidence="2" key="2">
    <citation type="submission" date="2015-01" db="EMBL/GenBank/DDBJ databases">
        <title>Evolutionary Origins and Diversification of the Mycorrhizal Mutualists.</title>
        <authorList>
            <consortium name="DOE Joint Genome Institute"/>
            <consortium name="Mycorrhizal Genomics Consortium"/>
            <person name="Kohler A."/>
            <person name="Kuo A."/>
            <person name="Nagy L.G."/>
            <person name="Floudas D."/>
            <person name="Copeland A."/>
            <person name="Barry K.W."/>
            <person name="Cichocki N."/>
            <person name="Veneault-Fourrey C."/>
            <person name="LaButti K."/>
            <person name="Lindquist E.A."/>
            <person name="Lipzen A."/>
            <person name="Lundell T."/>
            <person name="Morin E."/>
            <person name="Murat C."/>
            <person name="Riley R."/>
            <person name="Ohm R."/>
            <person name="Sun H."/>
            <person name="Tunlid A."/>
            <person name="Henrissat B."/>
            <person name="Grigoriev I.V."/>
            <person name="Hibbett D.S."/>
            <person name="Martin F."/>
        </authorList>
    </citation>
    <scope>NUCLEOTIDE SEQUENCE [LARGE SCALE GENOMIC DNA]</scope>
    <source>
        <strain evidence="2">Marx 270</strain>
    </source>
</reference>
<accession>A0A0C3JMR1</accession>
<evidence type="ECO:0000313" key="2">
    <source>
        <dbReference type="Proteomes" id="UP000054217"/>
    </source>
</evidence>
<dbReference type="EMBL" id="KN831952">
    <property type="protein sequence ID" value="KIO10468.1"/>
    <property type="molecule type" value="Genomic_DNA"/>
</dbReference>
<organism evidence="1 2">
    <name type="scientific">Pisolithus tinctorius Marx 270</name>
    <dbReference type="NCBI Taxonomy" id="870435"/>
    <lineage>
        <taxon>Eukaryota</taxon>
        <taxon>Fungi</taxon>
        <taxon>Dikarya</taxon>
        <taxon>Basidiomycota</taxon>
        <taxon>Agaricomycotina</taxon>
        <taxon>Agaricomycetes</taxon>
        <taxon>Agaricomycetidae</taxon>
        <taxon>Boletales</taxon>
        <taxon>Sclerodermatineae</taxon>
        <taxon>Pisolithaceae</taxon>
        <taxon>Pisolithus</taxon>
    </lineage>
</organism>
<keyword evidence="2" id="KW-1185">Reference proteome</keyword>
<dbReference type="AlphaFoldDB" id="A0A0C3JMR1"/>
<dbReference type="HOGENOM" id="CLU_2623014_0_0_1"/>
<evidence type="ECO:0000313" key="1">
    <source>
        <dbReference type="EMBL" id="KIO10468.1"/>
    </source>
</evidence>
<name>A0A0C3JMR1_PISTI</name>
<reference evidence="1 2" key="1">
    <citation type="submission" date="2014-04" db="EMBL/GenBank/DDBJ databases">
        <authorList>
            <consortium name="DOE Joint Genome Institute"/>
            <person name="Kuo A."/>
            <person name="Kohler A."/>
            <person name="Costa M.D."/>
            <person name="Nagy L.G."/>
            <person name="Floudas D."/>
            <person name="Copeland A."/>
            <person name="Barry K.W."/>
            <person name="Cichocki N."/>
            <person name="Veneault-Fourrey C."/>
            <person name="LaButti K."/>
            <person name="Lindquist E.A."/>
            <person name="Lipzen A."/>
            <person name="Lundell T."/>
            <person name="Morin E."/>
            <person name="Murat C."/>
            <person name="Sun H."/>
            <person name="Tunlid A."/>
            <person name="Henrissat B."/>
            <person name="Grigoriev I.V."/>
            <person name="Hibbett D.S."/>
            <person name="Martin F."/>
            <person name="Nordberg H.P."/>
            <person name="Cantor M.N."/>
            <person name="Hua S.X."/>
        </authorList>
    </citation>
    <scope>NUCLEOTIDE SEQUENCE [LARGE SCALE GENOMIC DNA]</scope>
    <source>
        <strain evidence="1 2">Marx 270</strain>
    </source>
</reference>
<dbReference type="OrthoDB" id="10538364at2759"/>
<gene>
    <name evidence="1" type="ORF">M404DRAFT_995661</name>
</gene>
<sequence length="78" mass="8943">MDCTVQQEICTQWLTSRINGRACATWALPGCSYARAAVKDGRSIVDEAHACLTDDTLYWLFPEPERWKALGLRRLVQW</sequence>
<proteinExistence type="predicted"/>
<protein>
    <submittedName>
        <fullName evidence="1">Uncharacterized protein</fullName>
    </submittedName>
</protein>